<dbReference type="AlphaFoldDB" id="A0AB39HMB5"/>
<evidence type="ECO:0000256" key="2">
    <source>
        <dbReference type="ARBA" id="ARBA00023002"/>
    </source>
</evidence>
<accession>A0AB39HMB5</accession>
<sequence length="318" mass="34361">MISFCRISILHLLLYLKIRLKEKCKMTEQQKKIIGFIGIGVMGKSMVKNLQKAGYDINLYTRTKAKAEALLNETTLWKNSPAEIASSSDVIITMVGYPQDVEEIYFGPSGILDHAKTNSYLIDMTTSKPSLAEKIYAEAKEKGMHSLDAPVSGGDVGAQNGTLAIMVGGDQAAFDDVLPIFQIMGENIVLQGAAGAGQHTKLANQITIASNMIGVCEAIMYSKKAGLDPSSVLESITTGAAGSWSLSNLAPRMIKGDYAPGFFVKHFIKDMMIALESAEELGLKTPGLSLSLSLYRELAEMGEQDSGTQALIKYFEQA</sequence>
<dbReference type="Gene3D" id="1.10.1040.10">
    <property type="entry name" value="N-(1-d-carboxylethyl)-l-norvaline Dehydrogenase, domain 2"/>
    <property type="match status" value="1"/>
</dbReference>
<dbReference type="InterPro" id="IPR029154">
    <property type="entry name" value="HIBADH-like_NADP-bd"/>
</dbReference>
<protein>
    <submittedName>
        <fullName evidence="7">NAD(P)-dependent oxidoreductase</fullName>
        <ecNumber evidence="7">1.1.-.-</ecNumber>
    </submittedName>
</protein>
<dbReference type="PIRSF" id="PIRSF000103">
    <property type="entry name" value="HIBADH"/>
    <property type="match status" value="1"/>
</dbReference>
<dbReference type="GO" id="GO:0050661">
    <property type="term" value="F:NADP binding"/>
    <property type="evidence" value="ECO:0007669"/>
    <property type="project" value="InterPro"/>
</dbReference>
<evidence type="ECO:0000259" key="5">
    <source>
        <dbReference type="Pfam" id="PF03446"/>
    </source>
</evidence>
<evidence type="ECO:0000259" key="6">
    <source>
        <dbReference type="Pfam" id="PF14833"/>
    </source>
</evidence>
<dbReference type="RefSeq" id="WP_368653991.1">
    <property type="nucleotide sequence ID" value="NZ_CP162599.1"/>
</dbReference>
<reference evidence="7" key="1">
    <citation type="submission" date="2024-07" db="EMBL/GenBank/DDBJ databases">
        <title>Halotolerant mesophilic bacterium Ornithinibacillus sp. 4-3, sp. nov., isolated from soil.</title>
        <authorList>
            <person name="Sidarenka A.V."/>
            <person name="Guliayeva D.E."/>
            <person name="Leanovich S.I."/>
            <person name="Hileuskaya K.S."/>
            <person name="Akhremchuk A.E."/>
            <person name="Sikolenko M.A."/>
            <person name="Valentovich L.N."/>
        </authorList>
    </citation>
    <scope>NUCLEOTIDE SEQUENCE</scope>
    <source>
        <strain evidence="7">4-3</strain>
    </source>
</reference>
<keyword evidence="3" id="KW-0520">NAD</keyword>
<evidence type="ECO:0000256" key="4">
    <source>
        <dbReference type="PIRSR" id="PIRSR000103-1"/>
    </source>
</evidence>
<evidence type="ECO:0000256" key="1">
    <source>
        <dbReference type="ARBA" id="ARBA00009080"/>
    </source>
</evidence>
<dbReference type="PANTHER" id="PTHR43060">
    <property type="entry name" value="3-HYDROXYISOBUTYRATE DEHYDROGENASE-LIKE 1, MITOCHONDRIAL-RELATED"/>
    <property type="match status" value="1"/>
</dbReference>
<feature type="active site" evidence="4">
    <location>
        <position position="201"/>
    </location>
</feature>
<organism evidence="7">
    <name type="scientific">Ornithinibacillus sp. 4-3</name>
    <dbReference type="NCBI Taxonomy" id="3231488"/>
    <lineage>
        <taxon>Bacteria</taxon>
        <taxon>Bacillati</taxon>
        <taxon>Bacillota</taxon>
        <taxon>Bacilli</taxon>
        <taxon>Bacillales</taxon>
        <taxon>Bacillaceae</taxon>
        <taxon>Ornithinibacillus</taxon>
    </lineage>
</organism>
<dbReference type="Gene3D" id="3.40.50.720">
    <property type="entry name" value="NAD(P)-binding Rossmann-like Domain"/>
    <property type="match status" value="1"/>
</dbReference>
<dbReference type="PANTHER" id="PTHR43060:SF15">
    <property type="entry name" value="3-HYDROXYISOBUTYRATE DEHYDROGENASE-LIKE 1, MITOCHONDRIAL-RELATED"/>
    <property type="match status" value="1"/>
</dbReference>
<name>A0AB39HMB5_9BACI</name>
<dbReference type="GO" id="GO:0051287">
    <property type="term" value="F:NAD binding"/>
    <property type="evidence" value="ECO:0007669"/>
    <property type="project" value="InterPro"/>
</dbReference>
<dbReference type="Pfam" id="PF03446">
    <property type="entry name" value="NAD_binding_2"/>
    <property type="match status" value="1"/>
</dbReference>
<comment type="similarity">
    <text evidence="1">Belongs to the HIBADH-related family.</text>
</comment>
<dbReference type="InterPro" id="IPR013328">
    <property type="entry name" value="6PGD_dom2"/>
</dbReference>
<dbReference type="InterPro" id="IPR015815">
    <property type="entry name" value="HIBADH-related"/>
</dbReference>
<keyword evidence="2 7" id="KW-0560">Oxidoreductase</keyword>
<proteinExistence type="inferred from homology"/>
<dbReference type="EMBL" id="CP162599">
    <property type="protein sequence ID" value="XDK33309.1"/>
    <property type="molecule type" value="Genomic_DNA"/>
</dbReference>
<dbReference type="GO" id="GO:0016491">
    <property type="term" value="F:oxidoreductase activity"/>
    <property type="evidence" value="ECO:0007669"/>
    <property type="project" value="UniProtKB-KW"/>
</dbReference>
<dbReference type="InterPro" id="IPR036291">
    <property type="entry name" value="NAD(P)-bd_dom_sf"/>
</dbReference>
<dbReference type="SUPFAM" id="SSF48179">
    <property type="entry name" value="6-phosphogluconate dehydrogenase C-terminal domain-like"/>
    <property type="match status" value="1"/>
</dbReference>
<gene>
    <name evidence="7" type="ORF">AB4Y30_02770</name>
</gene>
<dbReference type="EC" id="1.1.-.-" evidence="7"/>
<evidence type="ECO:0000256" key="3">
    <source>
        <dbReference type="ARBA" id="ARBA00023027"/>
    </source>
</evidence>
<dbReference type="InterPro" id="IPR008927">
    <property type="entry name" value="6-PGluconate_DH-like_C_sf"/>
</dbReference>
<feature type="domain" description="3-hydroxyisobutyrate dehydrogenase-like NAD-binding" evidence="6">
    <location>
        <begin position="195"/>
        <end position="314"/>
    </location>
</feature>
<dbReference type="InterPro" id="IPR006115">
    <property type="entry name" value="6PGDH_NADP-bd"/>
</dbReference>
<feature type="domain" description="6-phosphogluconate dehydrogenase NADP-binding" evidence="5">
    <location>
        <begin position="34"/>
        <end position="190"/>
    </location>
</feature>
<evidence type="ECO:0000313" key="7">
    <source>
        <dbReference type="EMBL" id="XDK33309.1"/>
    </source>
</evidence>
<dbReference type="Pfam" id="PF14833">
    <property type="entry name" value="NAD_binding_11"/>
    <property type="match status" value="1"/>
</dbReference>
<dbReference type="SUPFAM" id="SSF51735">
    <property type="entry name" value="NAD(P)-binding Rossmann-fold domains"/>
    <property type="match status" value="1"/>
</dbReference>